<evidence type="ECO:0000313" key="3">
    <source>
        <dbReference type="Proteomes" id="UP000724874"/>
    </source>
</evidence>
<evidence type="ECO:0000256" key="1">
    <source>
        <dbReference type="SAM" id="MobiDB-lite"/>
    </source>
</evidence>
<feature type="region of interest" description="Disordered" evidence="1">
    <location>
        <begin position="255"/>
        <end position="276"/>
    </location>
</feature>
<accession>A0A9P5NTB7</accession>
<name>A0A9P5NTB7_GYMJU</name>
<evidence type="ECO:0000313" key="2">
    <source>
        <dbReference type="EMBL" id="KAF8908511.1"/>
    </source>
</evidence>
<organism evidence="2 3">
    <name type="scientific">Gymnopilus junonius</name>
    <name type="common">Spectacular rustgill mushroom</name>
    <name type="synonym">Gymnopilus spectabilis subsp. junonius</name>
    <dbReference type="NCBI Taxonomy" id="109634"/>
    <lineage>
        <taxon>Eukaryota</taxon>
        <taxon>Fungi</taxon>
        <taxon>Dikarya</taxon>
        <taxon>Basidiomycota</taxon>
        <taxon>Agaricomycotina</taxon>
        <taxon>Agaricomycetes</taxon>
        <taxon>Agaricomycetidae</taxon>
        <taxon>Agaricales</taxon>
        <taxon>Agaricineae</taxon>
        <taxon>Hymenogastraceae</taxon>
        <taxon>Gymnopilus</taxon>
    </lineage>
</organism>
<reference evidence="2" key="1">
    <citation type="submission" date="2020-11" db="EMBL/GenBank/DDBJ databases">
        <authorList>
            <consortium name="DOE Joint Genome Institute"/>
            <person name="Ahrendt S."/>
            <person name="Riley R."/>
            <person name="Andreopoulos W."/>
            <person name="LaButti K."/>
            <person name="Pangilinan J."/>
            <person name="Ruiz-duenas F.J."/>
            <person name="Barrasa J.M."/>
            <person name="Sanchez-Garcia M."/>
            <person name="Camarero S."/>
            <person name="Miyauchi S."/>
            <person name="Serrano A."/>
            <person name="Linde D."/>
            <person name="Babiker R."/>
            <person name="Drula E."/>
            <person name="Ayuso-Fernandez I."/>
            <person name="Pacheco R."/>
            <person name="Padilla G."/>
            <person name="Ferreira P."/>
            <person name="Barriuso J."/>
            <person name="Kellner H."/>
            <person name="Castanera R."/>
            <person name="Alfaro M."/>
            <person name="Ramirez L."/>
            <person name="Pisabarro A.G."/>
            <person name="Kuo A."/>
            <person name="Tritt A."/>
            <person name="Lipzen A."/>
            <person name="He G."/>
            <person name="Yan M."/>
            <person name="Ng V."/>
            <person name="Cullen D."/>
            <person name="Martin F."/>
            <person name="Rosso M.-N."/>
            <person name="Henrissat B."/>
            <person name="Hibbett D."/>
            <person name="Martinez A.T."/>
            <person name="Grigoriev I.V."/>
        </authorList>
    </citation>
    <scope>NUCLEOTIDE SEQUENCE</scope>
    <source>
        <strain evidence="2">AH 44721</strain>
    </source>
</reference>
<protein>
    <submittedName>
        <fullName evidence="2">Uncharacterized protein</fullName>
    </submittedName>
</protein>
<dbReference type="AlphaFoldDB" id="A0A9P5NTB7"/>
<comment type="caution">
    <text evidence="2">The sequence shown here is derived from an EMBL/GenBank/DDBJ whole genome shotgun (WGS) entry which is preliminary data.</text>
</comment>
<sequence length="345" mass="38442">MSRLSAPRSLLSTANEVAVQLERYLRFSMLHRDPDYYDISATGSTSIGHVTQEMTEALRQWIICRMEIRRSSRPNASTSCSDHQYLVLELSDQSERFIRLCVNFTSCSRQLHIQQIGSVLQGAGYGGEAFDPELYYAENLVCPPCPPSTPAPLLENITVTPFSPNSSMADECHRRISLSVSDVDSVYEPDESSEPAMDENGEFTLLSLALLMRDSLKDIVLEEMKPIPLCQTIANTITDVVGKIHQPWIENASSSASSTSISSDELFSSPADSHEQPSSEIDIECLLAKRRILELQFRLAVVKLKSACANLKIFNLKNTAFEIDPAEDKGRLGYEQLLDLLQKSN</sequence>
<keyword evidence="3" id="KW-1185">Reference proteome</keyword>
<dbReference type="EMBL" id="JADNYJ010000011">
    <property type="protein sequence ID" value="KAF8908511.1"/>
    <property type="molecule type" value="Genomic_DNA"/>
</dbReference>
<gene>
    <name evidence="2" type="ORF">CPB84DRAFT_1959162</name>
</gene>
<proteinExistence type="predicted"/>
<dbReference type="Proteomes" id="UP000724874">
    <property type="component" value="Unassembled WGS sequence"/>
</dbReference>